<dbReference type="RefSeq" id="WP_143722130.1">
    <property type="nucleotide sequence ID" value="NZ_VKDB01000040.1"/>
</dbReference>
<comment type="caution">
    <text evidence="1">The sequence shown here is derived from an EMBL/GenBank/DDBJ whole genome shotgun (WGS) entry which is preliminary data.</text>
</comment>
<dbReference type="Proteomes" id="UP000316092">
    <property type="component" value="Unassembled WGS sequence"/>
</dbReference>
<reference evidence="1 2" key="1">
    <citation type="submission" date="2019-07" db="EMBL/GenBank/DDBJ databases">
        <title>Deinococcus detaillus sp. nov., isolated from humus soil in Antarctica.</title>
        <authorList>
            <person name="Zhang K."/>
        </authorList>
    </citation>
    <scope>NUCLEOTIDE SEQUENCE [LARGE SCALE GENOMIC DNA]</scope>
    <source>
        <strain evidence="1 2">H1</strain>
    </source>
</reference>
<sequence>MKLLRLSEQMSKAKDPAKYYRAFEAAVVRNEIVGVVELSERARIPARKKGGKAREVSDYAIMPSEAFNAWNEHALLLATSSTNVPSFNALQSGVINFEEAERATRKMLEKKAQRAAALVAERKAKLSRTQQK</sequence>
<organism evidence="1 2">
    <name type="scientific">Deinococcus detaillensis</name>
    <dbReference type="NCBI Taxonomy" id="2592048"/>
    <lineage>
        <taxon>Bacteria</taxon>
        <taxon>Thermotogati</taxon>
        <taxon>Deinococcota</taxon>
        <taxon>Deinococci</taxon>
        <taxon>Deinococcales</taxon>
        <taxon>Deinococcaceae</taxon>
        <taxon>Deinococcus</taxon>
    </lineage>
</organism>
<protein>
    <submittedName>
        <fullName evidence="1">Uncharacterized protein</fullName>
    </submittedName>
</protein>
<name>A0A553UH33_9DEIO</name>
<dbReference type="EMBL" id="VKDB01000040">
    <property type="protein sequence ID" value="TSA79534.1"/>
    <property type="molecule type" value="Genomic_DNA"/>
</dbReference>
<accession>A0A553UH33</accession>
<dbReference type="AlphaFoldDB" id="A0A553UH33"/>
<evidence type="ECO:0000313" key="1">
    <source>
        <dbReference type="EMBL" id="TSA79534.1"/>
    </source>
</evidence>
<proteinExistence type="predicted"/>
<keyword evidence="2" id="KW-1185">Reference proteome</keyword>
<evidence type="ECO:0000313" key="2">
    <source>
        <dbReference type="Proteomes" id="UP000316092"/>
    </source>
</evidence>
<gene>
    <name evidence="1" type="ORF">FNU79_17745</name>
</gene>